<sequence length="117" mass="12404">MDTQDARQQLEQMLREIDSSTAVLEAEGAGTGSEISHVDQHPGDVAGEYTDADNQNALLENSADQRAQVVAALERLDAGTYGTCVDCGQPIPDARLEVRPEAARCVTDQEAFEAAGG</sequence>
<dbReference type="Pfam" id="PF01258">
    <property type="entry name" value="zf-dskA_traR"/>
    <property type="match status" value="1"/>
</dbReference>
<dbReference type="InterPro" id="IPR000962">
    <property type="entry name" value="Znf_DskA_TraR"/>
</dbReference>
<keyword evidence="2" id="KW-0863">Zinc-finger</keyword>
<evidence type="ECO:0000313" key="6">
    <source>
        <dbReference type="EMBL" id="CAA9331147.1"/>
    </source>
</evidence>
<dbReference type="EMBL" id="CADCUE010000113">
    <property type="protein sequence ID" value="CAA9331147.1"/>
    <property type="molecule type" value="Genomic_DNA"/>
</dbReference>
<accession>A0A6J4LFA8</accession>
<proteinExistence type="predicted"/>
<dbReference type="PANTHER" id="PTHR33823">
    <property type="entry name" value="RNA POLYMERASE-BINDING TRANSCRIPTION FACTOR DKSA-RELATED"/>
    <property type="match status" value="1"/>
</dbReference>
<gene>
    <name evidence="6" type="ORF">AVDCRST_MAG16-1362</name>
</gene>
<feature type="domain" description="Zinc finger DksA/TraR C4-type" evidence="5">
    <location>
        <begin position="79"/>
        <end position="110"/>
    </location>
</feature>
<organism evidence="6">
    <name type="scientific">uncultured Frankineae bacterium</name>
    <dbReference type="NCBI Taxonomy" id="437475"/>
    <lineage>
        <taxon>Bacteria</taxon>
        <taxon>Bacillati</taxon>
        <taxon>Actinomycetota</taxon>
        <taxon>Actinomycetes</taxon>
        <taxon>Frankiales</taxon>
        <taxon>environmental samples</taxon>
    </lineage>
</organism>
<dbReference type="SUPFAM" id="SSF57716">
    <property type="entry name" value="Glucocorticoid receptor-like (DNA-binding domain)"/>
    <property type="match status" value="1"/>
</dbReference>
<name>A0A6J4LFA8_9ACTN</name>
<keyword evidence="1" id="KW-0479">Metal-binding</keyword>
<keyword evidence="3" id="KW-0862">Zinc</keyword>
<evidence type="ECO:0000256" key="3">
    <source>
        <dbReference type="ARBA" id="ARBA00022833"/>
    </source>
</evidence>
<dbReference type="AlphaFoldDB" id="A0A6J4LFA8"/>
<evidence type="ECO:0000256" key="2">
    <source>
        <dbReference type="ARBA" id="ARBA00022771"/>
    </source>
</evidence>
<evidence type="ECO:0000256" key="1">
    <source>
        <dbReference type="ARBA" id="ARBA00022723"/>
    </source>
</evidence>
<dbReference type="GO" id="GO:0008270">
    <property type="term" value="F:zinc ion binding"/>
    <property type="evidence" value="ECO:0007669"/>
    <property type="project" value="UniProtKB-KW"/>
</dbReference>
<reference evidence="6" key="1">
    <citation type="submission" date="2020-02" db="EMBL/GenBank/DDBJ databases">
        <authorList>
            <person name="Meier V. D."/>
        </authorList>
    </citation>
    <scope>NUCLEOTIDE SEQUENCE</scope>
    <source>
        <strain evidence="6">AVDCRST_MAG16</strain>
    </source>
</reference>
<protein>
    <recommendedName>
        <fullName evidence="5">Zinc finger DksA/TraR C4-type domain-containing protein</fullName>
    </recommendedName>
</protein>
<dbReference type="Gene3D" id="1.20.120.910">
    <property type="entry name" value="DksA, coiled-coil domain"/>
    <property type="match status" value="1"/>
</dbReference>
<evidence type="ECO:0000259" key="5">
    <source>
        <dbReference type="Pfam" id="PF01258"/>
    </source>
</evidence>
<evidence type="ECO:0000256" key="4">
    <source>
        <dbReference type="PROSITE-ProRule" id="PRU00510"/>
    </source>
</evidence>
<feature type="zinc finger region" description="dksA C4-type" evidence="4">
    <location>
        <begin position="84"/>
        <end position="108"/>
    </location>
</feature>
<dbReference type="PANTHER" id="PTHR33823:SF4">
    <property type="entry name" value="GENERAL STRESS PROTEIN 16O"/>
    <property type="match status" value="1"/>
</dbReference>
<dbReference type="PROSITE" id="PS51128">
    <property type="entry name" value="ZF_DKSA_2"/>
    <property type="match status" value="1"/>
</dbReference>